<dbReference type="GO" id="GO:0016020">
    <property type="term" value="C:membrane"/>
    <property type="evidence" value="ECO:0007669"/>
    <property type="project" value="UniProtKB-SubCell"/>
</dbReference>
<feature type="region of interest" description="Disordered" evidence="3">
    <location>
        <begin position="163"/>
        <end position="183"/>
    </location>
</feature>
<organism evidence="5 6">
    <name type="scientific">Streptomyces prasinopilosus</name>
    <dbReference type="NCBI Taxonomy" id="67344"/>
    <lineage>
        <taxon>Bacteria</taxon>
        <taxon>Bacillati</taxon>
        <taxon>Actinomycetota</taxon>
        <taxon>Actinomycetes</taxon>
        <taxon>Kitasatosporales</taxon>
        <taxon>Streptomycetaceae</taxon>
        <taxon>Streptomyces</taxon>
    </lineage>
</organism>
<dbReference type="AlphaFoldDB" id="A0A1G6J8F2"/>
<protein>
    <submittedName>
        <fullName evidence="5">Mce-associated membrane protein</fullName>
    </submittedName>
</protein>
<dbReference type="RefSeq" id="WP_055572186.1">
    <property type="nucleotide sequence ID" value="NZ_FMZK01000001.1"/>
</dbReference>
<accession>A0A1G6J8F2</accession>
<evidence type="ECO:0000256" key="1">
    <source>
        <dbReference type="ARBA" id="ARBA00004370"/>
    </source>
</evidence>
<evidence type="ECO:0000256" key="4">
    <source>
        <dbReference type="SAM" id="SignalP"/>
    </source>
</evidence>
<dbReference type="PANTHER" id="PTHR37042:SF4">
    <property type="entry name" value="OUTER MEMBRANE PROTEIN RV1973"/>
    <property type="match status" value="1"/>
</dbReference>
<name>A0A1G6J8F2_9ACTN</name>
<feature type="chain" id="PRO_5010234251" evidence="4">
    <location>
        <begin position="30"/>
        <end position="183"/>
    </location>
</feature>
<evidence type="ECO:0000313" key="5">
    <source>
        <dbReference type="EMBL" id="SDC14967.1"/>
    </source>
</evidence>
<dbReference type="Proteomes" id="UP000182100">
    <property type="component" value="Unassembled WGS sequence"/>
</dbReference>
<gene>
    <name evidence="5" type="ORF">SAMN05216505_101567</name>
</gene>
<proteinExistence type="predicted"/>
<reference evidence="6" key="1">
    <citation type="submission" date="2016-10" db="EMBL/GenBank/DDBJ databases">
        <authorList>
            <person name="Varghese N."/>
            <person name="Submissions S."/>
        </authorList>
    </citation>
    <scope>NUCLEOTIDE SEQUENCE [LARGE SCALE GENOMIC DNA]</scope>
    <source>
        <strain evidence="6">CGMCC 4.3504</strain>
    </source>
</reference>
<sequence>MKRTRVLTGVGLALALGFCGTGAWTYAQARTDDALAHGRERDRALADGREGVAVLTTLDASTRQRAEKGIQAWRAASTGPLREELGGTEAEAGASARGTVTEAAVTALDTRTGTAKIIATVRVEVTPTGAKQPTTDRKRLEAVLARTDEGEWKVRALSAVPVTAERTAPDAGEASGEKEGGGR</sequence>
<dbReference type="PANTHER" id="PTHR37042">
    <property type="entry name" value="OUTER MEMBRANE PROTEIN RV1973"/>
    <property type="match status" value="1"/>
</dbReference>
<keyword evidence="6" id="KW-1185">Reference proteome</keyword>
<keyword evidence="4" id="KW-0732">Signal</keyword>
<evidence type="ECO:0000256" key="3">
    <source>
        <dbReference type="SAM" id="MobiDB-lite"/>
    </source>
</evidence>
<evidence type="ECO:0000313" key="6">
    <source>
        <dbReference type="Proteomes" id="UP000182100"/>
    </source>
</evidence>
<evidence type="ECO:0000256" key="2">
    <source>
        <dbReference type="ARBA" id="ARBA00023136"/>
    </source>
</evidence>
<feature type="signal peptide" evidence="4">
    <location>
        <begin position="1"/>
        <end position="29"/>
    </location>
</feature>
<dbReference type="EMBL" id="FMZK01000001">
    <property type="protein sequence ID" value="SDC14967.1"/>
    <property type="molecule type" value="Genomic_DNA"/>
</dbReference>
<dbReference type="STRING" id="67344.SAMN05216505_101567"/>
<keyword evidence="2" id="KW-0472">Membrane</keyword>
<comment type="subcellular location">
    <subcellularLocation>
        <location evidence="1">Membrane</location>
    </subcellularLocation>
</comment>